<proteinExistence type="predicted"/>
<dbReference type="EMBL" id="PGTM01000224">
    <property type="protein sequence ID" value="PJF35018.1"/>
    <property type="molecule type" value="Genomic_DNA"/>
</dbReference>
<keyword evidence="1" id="KW-1133">Transmembrane helix</keyword>
<gene>
    <name evidence="2" type="ORF">CUN49_12745</name>
</gene>
<sequence>MSDKPEVSSAATPQPAEKPDASLNARRLLVWAIATATGIALTAIVLILVRIPLDATLFISFVELPFLPLAALPMVLLCLIWVDYFFGTRILPD</sequence>
<evidence type="ECO:0000256" key="1">
    <source>
        <dbReference type="SAM" id="Phobius"/>
    </source>
</evidence>
<protein>
    <submittedName>
        <fullName evidence="2">Uncharacterized protein</fullName>
    </submittedName>
</protein>
<comment type="caution">
    <text evidence="2">The sequence shown here is derived from an EMBL/GenBank/DDBJ whole genome shotgun (WGS) entry which is preliminary data.</text>
</comment>
<dbReference type="Proteomes" id="UP000229681">
    <property type="component" value="Unassembled WGS sequence"/>
</dbReference>
<dbReference type="AlphaFoldDB" id="A0A2M8PBU4"/>
<reference evidence="2 3" key="1">
    <citation type="submission" date="2017-11" db="EMBL/GenBank/DDBJ databases">
        <title>Evolution of Phototrophy in the Chloroflexi Phylum Driven by Horizontal Gene Transfer.</title>
        <authorList>
            <person name="Ward L.M."/>
            <person name="Hemp J."/>
            <person name="Shih P.M."/>
            <person name="Mcglynn S.E."/>
            <person name="Fischer W."/>
        </authorList>
    </citation>
    <scope>NUCLEOTIDE SEQUENCE [LARGE SCALE GENOMIC DNA]</scope>
    <source>
        <strain evidence="2">JP3_13</strain>
    </source>
</reference>
<name>A0A2M8PBU4_9CHLR</name>
<keyword evidence="1" id="KW-0812">Transmembrane</keyword>
<evidence type="ECO:0000313" key="3">
    <source>
        <dbReference type="Proteomes" id="UP000229681"/>
    </source>
</evidence>
<evidence type="ECO:0000313" key="2">
    <source>
        <dbReference type="EMBL" id="PJF35018.1"/>
    </source>
</evidence>
<feature type="transmembrane region" description="Helical" evidence="1">
    <location>
        <begin position="65"/>
        <end position="86"/>
    </location>
</feature>
<keyword evidence="1" id="KW-0472">Membrane</keyword>
<organism evidence="2 3">
    <name type="scientific">Candidatus Thermofonsia Clade 1 bacterium</name>
    <dbReference type="NCBI Taxonomy" id="2364210"/>
    <lineage>
        <taxon>Bacteria</taxon>
        <taxon>Bacillati</taxon>
        <taxon>Chloroflexota</taxon>
        <taxon>Candidatus Thermofontia</taxon>
        <taxon>Candidatus Thermofonsia Clade 1</taxon>
    </lineage>
</organism>
<accession>A0A2M8PBU4</accession>
<feature type="transmembrane region" description="Helical" evidence="1">
    <location>
        <begin position="28"/>
        <end position="53"/>
    </location>
</feature>